<dbReference type="Gene3D" id="1.25.40.10">
    <property type="entry name" value="Tetratricopeptide repeat domain"/>
    <property type="match status" value="2"/>
</dbReference>
<dbReference type="InterPro" id="IPR011990">
    <property type="entry name" value="TPR-like_helical_dom_sf"/>
</dbReference>
<feature type="region of interest" description="Disordered" evidence="1">
    <location>
        <begin position="275"/>
        <end position="295"/>
    </location>
</feature>
<dbReference type="RefSeq" id="WP_193905121.1">
    <property type="nucleotide sequence ID" value="NZ_JADEXG010000006.1"/>
</dbReference>
<evidence type="ECO:0000256" key="1">
    <source>
        <dbReference type="SAM" id="MobiDB-lite"/>
    </source>
</evidence>
<comment type="caution">
    <text evidence="2">The sequence shown here is derived from an EMBL/GenBank/DDBJ whole genome shotgun (WGS) entry which is preliminary data.</text>
</comment>
<reference evidence="2" key="1">
    <citation type="submission" date="2020-10" db="EMBL/GenBank/DDBJ databases">
        <authorList>
            <person name="Castelo-Branco R."/>
            <person name="Eusebio N."/>
            <person name="Adriana R."/>
            <person name="Vieira A."/>
            <person name="Brugerolle De Fraissinette N."/>
            <person name="Rezende De Castro R."/>
            <person name="Schneider M.P."/>
            <person name="Vasconcelos V."/>
            <person name="Leao P.N."/>
        </authorList>
    </citation>
    <scope>NUCLEOTIDE SEQUENCE</scope>
    <source>
        <strain evidence="2">LEGE 07310</strain>
    </source>
</reference>
<feature type="compositionally biased region" description="Low complexity" evidence="1">
    <location>
        <begin position="230"/>
        <end position="241"/>
    </location>
</feature>
<feature type="compositionally biased region" description="Basic and acidic residues" evidence="1">
    <location>
        <begin position="195"/>
        <end position="205"/>
    </location>
</feature>
<organism evidence="2 3">
    <name type="scientific">Vasconcelosia minhoensis LEGE 07310</name>
    <dbReference type="NCBI Taxonomy" id="915328"/>
    <lineage>
        <taxon>Bacteria</taxon>
        <taxon>Bacillati</taxon>
        <taxon>Cyanobacteriota</taxon>
        <taxon>Cyanophyceae</taxon>
        <taxon>Nodosilineales</taxon>
        <taxon>Cymatolegaceae</taxon>
        <taxon>Vasconcelosia</taxon>
        <taxon>Vasconcelosia minhoensis</taxon>
    </lineage>
</organism>
<accession>A0A8J7DQF0</accession>
<name>A0A8J7DQF0_9CYAN</name>
<keyword evidence="3" id="KW-1185">Reference proteome</keyword>
<dbReference type="AlphaFoldDB" id="A0A8J7DQF0"/>
<protein>
    <submittedName>
        <fullName evidence="2">Tetratricopeptide repeat protein</fullName>
    </submittedName>
</protein>
<evidence type="ECO:0000313" key="2">
    <source>
        <dbReference type="EMBL" id="MBE9076459.1"/>
    </source>
</evidence>
<gene>
    <name evidence="2" type="ORF">IQ241_03970</name>
</gene>
<dbReference type="SUPFAM" id="SSF48452">
    <property type="entry name" value="TPR-like"/>
    <property type="match status" value="1"/>
</dbReference>
<proteinExistence type="predicted"/>
<dbReference type="Proteomes" id="UP000636505">
    <property type="component" value="Unassembled WGS sequence"/>
</dbReference>
<evidence type="ECO:0000313" key="3">
    <source>
        <dbReference type="Proteomes" id="UP000636505"/>
    </source>
</evidence>
<feature type="region of interest" description="Disordered" evidence="1">
    <location>
        <begin position="189"/>
        <end position="241"/>
    </location>
</feature>
<dbReference type="EMBL" id="JADEXG010000006">
    <property type="protein sequence ID" value="MBE9076459.1"/>
    <property type="molecule type" value="Genomic_DNA"/>
</dbReference>
<sequence length="690" mass="76316">MTATQLTSRKILGLNQRTYQHLKLALGLNLRRQILIAVGDDIGLQNQLADQLEADMAQPLSANRPEGIDPRLGINPDELQCPRLERLIFEADVPDLPAQILKWLQQASTLERDDAIPNLQILGIEQMTRQPAMLQHQFLQSLNKIETLLPCLESSLLIWLPWPWFRAIQQSAPQFWQWRSRVFEFSGDPTPILEHPNDVTARKPEAASQEDSPPSRPAGGRLYGEPLMQSASDPAATSSAPPTVQHLWQVLAEDLAGLDNRIEAAAIVTEPLEPSNADTICQPSSPPLDSSPLAPSRASVRIQSAPSTAAKQIAQADRYRDRIESGEARPELIDAAIAAYEAGLQGLSQQDAAWCISANDLGTLYWLKAQQSQDRQSTLSGMQRSAQIYHAALKKVNRQLQSPIAIRLYSNLGAVFSAIASYDESAAALKHAVNAYRQALTLCSAEHQPEEYALLQNSLGSVYWQLSHHENGQFYLHRAIAAYNEALRSYHPEKAPLDYAAVQNNLGITYWSLSKHERPVFLLKHAIAAYRDALNYRTPHTDPTACASTYSNLGSAYWDLANQYEPAAPQQQCYQQNAVLAYEASLAATARAPQPMSGLDPHAIHHCLGKLHEQLAQAAAANTGQHLQQSLHHYLEAISGQTAEASIYQTLLQALVSNLQMHYEILGLEGQQQALTHLPPELLPEVLKHL</sequence>